<dbReference type="Proteomes" id="UP000657918">
    <property type="component" value="Unassembled WGS sequence"/>
</dbReference>
<name>A0A835JMN1_9ROSI</name>
<dbReference type="EMBL" id="JADGMS010000013">
    <property type="protein sequence ID" value="KAF9669835.1"/>
    <property type="molecule type" value="Genomic_DNA"/>
</dbReference>
<accession>A0A835JMN1</accession>
<protein>
    <recommendedName>
        <fullName evidence="5">Pentatricopeptide repeat-containing protein</fullName>
    </recommendedName>
</protein>
<dbReference type="PANTHER" id="PTHR47926">
    <property type="entry name" value="PENTATRICOPEPTIDE REPEAT-CONTAINING PROTEIN"/>
    <property type="match status" value="1"/>
</dbReference>
<organism evidence="3 4">
    <name type="scientific">Salix dunnii</name>
    <dbReference type="NCBI Taxonomy" id="1413687"/>
    <lineage>
        <taxon>Eukaryota</taxon>
        <taxon>Viridiplantae</taxon>
        <taxon>Streptophyta</taxon>
        <taxon>Embryophyta</taxon>
        <taxon>Tracheophyta</taxon>
        <taxon>Spermatophyta</taxon>
        <taxon>Magnoliopsida</taxon>
        <taxon>eudicotyledons</taxon>
        <taxon>Gunneridae</taxon>
        <taxon>Pentapetalae</taxon>
        <taxon>rosids</taxon>
        <taxon>fabids</taxon>
        <taxon>Malpighiales</taxon>
        <taxon>Salicaceae</taxon>
        <taxon>Saliceae</taxon>
        <taxon>Salix</taxon>
    </lineage>
</organism>
<feature type="repeat" description="PPR" evidence="2">
    <location>
        <begin position="74"/>
        <end position="108"/>
    </location>
</feature>
<keyword evidence="4" id="KW-1185">Reference proteome</keyword>
<feature type="repeat" description="PPR" evidence="2">
    <location>
        <begin position="178"/>
        <end position="212"/>
    </location>
</feature>
<dbReference type="InterPro" id="IPR046960">
    <property type="entry name" value="PPR_At4g14850-like_plant"/>
</dbReference>
<dbReference type="GO" id="GO:0009451">
    <property type="term" value="P:RNA modification"/>
    <property type="evidence" value="ECO:0007669"/>
    <property type="project" value="InterPro"/>
</dbReference>
<evidence type="ECO:0000313" key="4">
    <source>
        <dbReference type="Proteomes" id="UP000657918"/>
    </source>
</evidence>
<evidence type="ECO:0008006" key="5">
    <source>
        <dbReference type="Google" id="ProtNLM"/>
    </source>
</evidence>
<dbReference type="InterPro" id="IPR002885">
    <property type="entry name" value="PPR_rpt"/>
</dbReference>
<dbReference type="Pfam" id="PF01535">
    <property type="entry name" value="PPR"/>
    <property type="match status" value="2"/>
</dbReference>
<comment type="caution">
    <text evidence="3">The sequence shown here is derived from an EMBL/GenBank/DDBJ whole genome shotgun (WGS) entry which is preliminary data.</text>
</comment>
<evidence type="ECO:0000313" key="3">
    <source>
        <dbReference type="EMBL" id="KAF9669835.1"/>
    </source>
</evidence>
<sequence>MSTKRLLSTNHFHPFPPMMKNYLQWAQNTPTHKSGTPFDTKGTSILATDLLKSYFERGLTSEARKLFDEMPDRDVVAWTTMISGYTHCYEYTQAWSVFVDMVKNGNDPPNAFTISSVLKACKGMERVFCGRLVHGLAIKRRFMKGFIYVDNALMDMYASCAVGMRDACVVFHDIKEKNVVSWTTLIAGYTHRGNGNRALQIFREMLLDGVALNPHSISIAVRACASIGSQNFGRQIHTAVIKHGFESDLPVTNSILDMYCRCGCLSEANKCFSGITEKDLITWNTLIAGYERSDSIEPLFIFSQMESEGGFDKKLIHNVTKHEMAKKLKMKGYAQDIRKMAREALGVFGLMSLVEGNLNDFVFTSVLSALLSLEFVDSGKQFRCFSYAITWSVLITGYSQAGDSHKALKLFCKMHCAGFLPSEFTLVGALNACSDVAGIEEGKQTHGYLLKSGYETQIYIATALVDMYAKCGNVQNGKNEEALSLYGRMQMHEILPNDLTMASVLKACSNLAALEQGKQIHARTIKLADVVRVRRMMKVQGVRKETGCSWIELKSHVHPAQQKRMIHVANLSHFGIEAQLSDAPLHPLFAASSEQFLLERMDAGVSVGHAVQLLHARIVLLLENSDLLNPWKVVLPAVC</sequence>
<dbReference type="InterPro" id="IPR011990">
    <property type="entry name" value="TPR-like_helical_dom_sf"/>
</dbReference>
<dbReference type="AlphaFoldDB" id="A0A835JMN1"/>
<dbReference type="PROSITE" id="PS51375">
    <property type="entry name" value="PPR"/>
    <property type="match status" value="3"/>
</dbReference>
<dbReference type="GO" id="GO:0003723">
    <property type="term" value="F:RNA binding"/>
    <property type="evidence" value="ECO:0007669"/>
    <property type="project" value="InterPro"/>
</dbReference>
<proteinExistence type="predicted"/>
<dbReference type="PANTHER" id="PTHR47926:SF533">
    <property type="entry name" value="DYW DOMAIN-CONTAINING PROTEIN"/>
    <property type="match status" value="1"/>
</dbReference>
<evidence type="ECO:0000256" key="1">
    <source>
        <dbReference type="ARBA" id="ARBA00022737"/>
    </source>
</evidence>
<dbReference type="Gene3D" id="1.25.40.10">
    <property type="entry name" value="Tetratricopeptide repeat domain"/>
    <property type="match status" value="5"/>
</dbReference>
<gene>
    <name evidence="3" type="ORF">SADUNF_Sadunf13G0005800</name>
</gene>
<evidence type="ECO:0000256" key="2">
    <source>
        <dbReference type="PROSITE-ProRule" id="PRU00708"/>
    </source>
</evidence>
<dbReference type="NCBIfam" id="TIGR00756">
    <property type="entry name" value="PPR"/>
    <property type="match status" value="4"/>
</dbReference>
<reference evidence="3 4" key="1">
    <citation type="submission" date="2020-10" db="EMBL/GenBank/DDBJ databases">
        <title>Plant Genome Project.</title>
        <authorList>
            <person name="Zhang R.-G."/>
        </authorList>
    </citation>
    <scope>NUCLEOTIDE SEQUENCE [LARGE SCALE GENOMIC DNA]</scope>
    <source>
        <strain evidence="3">FAFU-HL-1</strain>
        <tissue evidence="3">Leaf</tissue>
    </source>
</reference>
<dbReference type="OrthoDB" id="609013at2759"/>
<feature type="repeat" description="PPR" evidence="2">
    <location>
        <begin position="387"/>
        <end position="421"/>
    </location>
</feature>
<dbReference type="Pfam" id="PF13041">
    <property type="entry name" value="PPR_2"/>
    <property type="match status" value="3"/>
</dbReference>
<dbReference type="FunFam" id="1.25.40.10:FF:000353">
    <property type="entry name" value="Pentatricopeptide repeat-containing protein At4g39530"/>
    <property type="match status" value="1"/>
</dbReference>
<keyword evidence="1" id="KW-0677">Repeat</keyword>